<dbReference type="AlphaFoldDB" id="A0AA40HN70"/>
<evidence type="ECO:0000256" key="1">
    <source>
        <dbReference type="SAM" id="MobiDB-lite"/>
    </source>
</evidence>
<dbReference type="EMBL" id="JAULJE010000015">
    <property type="protein sequence ID" value="KAK1334359.1"/>
    <property type="molecule type" value="Genomic_DNA"/>
</dbReference>
<evidence type="ECO:0000313" key="2">
    <source>
        <dbReference type="EMBL" id="KAK1334359.1"/>
    </source>
</evidence>
<reference evidence="2" key="1">
    <citation type="submission" date="2023-06" db="EMBL/GenBank/DDBJ databases">
        <title>Reference genome for the Northern bat (Eptesicus nilssonii), a most northern bat species.</title>
        <authorList>
            <person name="Laine V.N."/>
            <person name="Pulliainen A.T."/>
            <person name="Lilley T.M."/>
        </authorList>
    </citation>
    <scope>NUCLEOTIDE SEQUENCE</scope>
    <source>
        <strain evidence="2">BLF_Eptnil</strain>
        <tissue evidence="2">Kidney</tissue>
    </source>
</reference>
<name>A0AA40HN70_CNENI</name>
<dbReference type="Proteomes" id="UP001177744">
    <property type="component" value="Unassembled WGS sequence"/>
</dbReference>
<keyword evidence="3" id="KW-1185">Reference proteome</keyword>
<sequence length="251" mass="27792">MPSRLGPRRHRASLSWPNSFSISHYRPKLCKVLQGQVMPAHTHKRPSLPESGLRYKMKSFLQYINLKAKGKEHKESMFVTAVKVANTRKENGAKRLAPAKSSHSPNSQLRHRSCSHQLQSASGLGHPFIVLGTVLKWLVPPNQDPTPVLNFLLRGKCWPAQGRSNTVKGLCRLLQSSKSTCFTHMISNFNHVAEVQRNAALEVLVPVGRMESAGEWGPAATEGLLDHLGQAPAMVNQLPLEVEVQQPPGML</sequence>
<comment type="caution">
    <text evidence="2">The sequence shown here is derived from an EMBL/GenBank/DDBJ whole genome shotgun (WGS) entry which is preliminary data.</text>
</comment>
<evidence type="ECO:0000313" key="3">
    <source>
        <dbReference type="Proteomes" id="UP001177744"/>
    </source>
</evidence>
<organism evidence="2 3">
    <name type="scientific">Cnephaeus nilssonii</name>
    <name type="common">Northern bat</name>
    <name type="synonym">Eptesicus nilssonii</name>
    <dbReference type="NCBI Taxonomy" id="3371016"/>
    <lineage>
        <taxon>Eukaryota</taxon>
        <taxon>Metazoa</taxon>
        <taxon>Chordata</taxon>
        <taxon>Craniata</taxon>
        <taxon>Vertebrata</taxon>
        <taxon>Euteleostomi</taxon>
        <taxon>Mammalia</taxon>
        <taxon>Eutheria</taxon>
        <taxon>Laurasiatheria</taxon>
        <taxon>Chiroptera</taxon>
        <taxon>Yangochiroptera</taxon>
        <taxon>Vespertilionidae</taxon>
        <taxon>Cnephaeus</taxon>
    </lineage>
</organism>
<gene>
    <name evidence="2" type="ORF">QTO34_005363</name>
</gene>
<proteinExistence type="predicted"/>
<protein>
    <submittedName>
        <fullName evidence="2">Uncharacterized protein</fullName>
    </submittedName>
</protein>
<accession>A0AA40HN70</accession>
<feature type="region of interest" description="Disordered" evidence="1">
    <location>
        <begin position="89"/>
        <end position="112"/>
    </location>
</feature>